<dbReference type="InterPro" id="IPR006141">
    <property type="entry name" value="Intein_N"/>
</dbReference>
<dbReference type="Gene3D" id="2.170.16.10">
    <property type="entry name" value="Hedgehog/Intein (Hint) domain"/>
    <property type="match status" value="1"/>
</dbReference>
<dbReference type="AlphaFoldDB" id="A0A4P8ILD8"/>
<name>A0A4P8ILD8_9FIRM</name>
<proteinExistence type="predicted"/>
<accession>A0A4P8ILD8</accession>
<dbReference type="PROSITE" id="PS50817">
    <property type="entry name" value="INTEIN_N_TER"/>
    <property type="match status" value="1"/>
</dbReference>
<evidence type="ECO:0000259" key="1">
    <source>
        <dbReference type="SMART" id="SM00306"/>
    </source>
</evidence>
<dbReference type="KEGG" id="arf:AR1Y2_3469"/>
<dbReference type="GO" id="GO:0016539">
    <property type="term" value="P:intein-mediated protein splicing"/>
    <property type="evidence" value="ECO:0007669"/>
    <property type="project" value="InterPro"/>
</dbReference>
<gene>
    <name evidence="2" type="ORF">AR1Y2_3469</name>
</gene>
<feature type="domain" description="Hint" evidence="1">
    <location>
        <begin position="367"/>
        <end position="456"/>
    </location>
</feature>
<evidence type="ECO:0000313" key="3">
    <source>
        <dbReference type="Proteomes" id="UP000298653"/>
    </source>
</evidence>
<sequence>MQGTQTELFNSKEKEIIESMFGGEQKFKKEFPALYQDMEAAQKLAAKTKILKSASRQEANPGGWEEYEKLKLYYQPKTKTLRVKGRIHRSGHPQYMIAELDIRNGQGKSWKFSYTVEQCSFLIIDEEIRIEQSEIKGIRADVNYMMRIPQWREHLIKIGSLRQNAVETVGIDIIGKGKILHPVSKNGRPKINIVYFRWDASGSADYFYEEPDRINGNFCVYLPIAMQFELESGMVVASNPNVKGEVYIYSAAHSIVRFNNFEQIKLLPASQWDDRTMNQRVGRNKPLQYPTVNEQTSSGYVLIFPQHWKNAIEEGGVEGNDDFYLSLDVEFTCTDGNTYSLEIDSQLNPKKYEGGNVVEIPCMHLLWGCLEKTARIQTRNKGKIPVCDVKSGDYIASADGTYEKVVNIYTGNEDILKFIKAGEKTIKMTMDHPVMTKDGWKQARQVSESDQIFVEGKYCKVDEIYDEPYYDRVYSLELEKGEGFLANGFYVGDFAMQNSMTKPEPALSQDILDELEKFKNLS</sequence>
<dbReference type="SUPFAM" id="SSF51294">
    <property type="entry name" value="Hedgehog/intein (Hint) domain"/>
    <property type="match status" value="1"/>
</dbReference>
<dbReference type="SMART" id="SM00306">
    <property type="entry name" value="HintN"/>
    <property type="match status" value="1"/>
</dbReference>
<organism evidence="2 3">
    <name type="scientific">Anaerostipes rhamnosivorans</name>
    <dbReference type="NCBI Taxonomy" id="1229621"/>
    <lineage>
        <taxon>Bacteria</taxon>
        <taxon>Bacillati</taxon>
        <taxon>Bacillota</taxon>
        <taxon>Clostridia</taxon>
        <taxon>Lachnospirales</taxon>
        <taxon>Lachnospiraceae</taxon>
        <taxon>Anaerostipes</taxon>
    </lineage>
</organism>
<dbReference type="OrthoDB" id="2082422at2"/>
<dbReference type="InterPro" id="IPR036844">
    <property type="entry name" value="Hint_dom_sf"/>
</dbReference>
<dbReference type="EMBL" id="CP040058">
    <property type="protein sequence ID" value="QCP36923.1"/>
    <property type="molecule type" value="Genomic_DNA"/>
</dbReference>
<reference evidence="2 3" key="1">
    <citation type="submission" date="2019-05" db="EMBL/GenBank/DDBJ databases">
        <title>Complete genome sequencing of Anaerostipes rhamnosivorans.</title>
        <authorList>
            <person name="Bui T.P.N."/>
            <person name="de Vos W.M."/>
        </authorList>
    </citation>
    <scope>NUCLEOTIDE SEQUENCE [LARGE SCALE GENOMIC DNA]</scope>
    <source>
        <strain evidence="2 3">1y2</strain>
    </source>
</reference>
<keyword evidence="3" id="KW-1185">Reference proteome</keyword>
<dbReference type="RefSeq" id="WP_137330077.1">
    <property type="nucleotide sequence ID" value="NZ_CP040058.1"/>
</dbReference>
<dbReference type="CDD" id="cd00081">
    <property type="entry name" value="Hint"/>
    <property type="match status" value="1"/>
</dbReference>
<protein>
    <recommendedName>
        <fullName evidence="1">Hint domain-containing protein</fullName>
    </recommendedName>
</protein>
<evidence type="ECO:0000313" key="2">
    <source>
        <dbReference type="EMBL" id="QCP36923.1"/>
    </source>
</evidence>
<dbReference type="Proteomes" id="UP000298653">
    <property type="component" value="Chromosome"/>
</dbReference>
<dbReference type="InterPro" id="IPR003587">
    <property type="entry name" value="Hint_dom_N"/>
</dbReference>